<comment type="caution">
    <text evidence="2">The sequence shown here is derived from an EMBL/GenBank/DDBJ whole genome shotgun (WGS) entry which is preliminary data.</text>
</comment>
<keyword evidence="1" id="KW-0732">Signal</keyword>
<organism evidence="2 3">
    <name type="scientific">Kiloniella laminariae</name>
    <dbReference type="NCBI Taxonomy" id="454162"/>
    <lineage>
        <taxon>Bacteria</taxon>
        <taxon>Pseudomonadati</taxon>
        <taxon>Pseudomonadota</taxon>
        <taxon>Alphaproteobacteria</taxon>
        <taxon>Rhodospirillales</taxon>
        <taxon>Kiloniellaceae</taxon>
        <taxon>Kiloniella</taxon>
    </lineage>
</organism>
<dbReference type="SUPFAM" id="SSF89392">
    <property type="entry name" value="Prokaryotic lipoproteins and lipoprotein localization factors"/>
    <property type="match status" value="1"/>
</dbReference>
<dbReference type="RefSeq" id="WP_269423317.1">
    <property type="nucleotide sequence ID" value="NZ_JAPWGY010000003.1"/>
</dbReference>
<reference evidence="2" key="1">
    <citation type="submission" date="2022-12" db="EMBL/GenBank/DDBJ databases">
        <title>Bacterial isolates from different developmental stages of Nematostella vectensis.</title>
        <authorList>
            <person name="Fraune S."/>
        </authorList>
    </citation>
    <scope>NUCLEOTIDE SEQUENCE</scope>
    <source>
        <strain evidence="2">G21630-S1</strain>
    </source>
</reference>
<dbReference type="InterPro" id="IPR004564">
    <property type="entry name" value="OM_lipoprot_carrier_LolA-like"/>
</dbReference>
<dbReference type="Pfam" id="PF03548">
    <property type="entry name" value="LolA"/>
    <property type="match status" value="1"/>
</dbReference>
<dbReference type="PANTHER" id="PTHR35869:SF1">
    <property type="entry name" value="OUTER-MEMBRANE LIPOPROTEIN CARRIER PROTEIN"/>
    <property type="match status" value="1"/>
</dbReference>
<dbReference type="Proteomes" id="UP001069802">
    <property type="component" value="Unassembled WGS sequence"/>
</dbReference>
<dbReference type="EMBL" id="JAPWGY010000003">
    <property type="protein sequence ID" value="MCZ4281139.1"/>
    <property type="molecule type" value="Genomic_DNA"/>
</dbReference>
<evidence type="ECO:0000313" key="3">
    <source>
        <dbReference type="Proteomes" id="UP001069802"/>
    </source>
</evidence>
<name>A0ABT4LJ49_9PROT</name>
<dbReference type="InterPro" id="IPR029046">
    <property type="entry name" value="LolA/LolB/LppX"/>
</dbReference>
<evidence type="ECO:0000256" key="1">
    <source>
        <dbReference type="ARBA" id="ARBA00022729"/>
    </source>
</evidence>
<dbReference type="CDD" id="cd16325">
    <property type="entry name" value="LolA"/>
    <property type="match status" value="1"/>
</dbReference>
<dbReference type="Gene3D" id="2.50.20.10">
    <property type="entry name" value="Lipoprotein localisation LolA/LolB/LppX"/>
    <property type="match status" value="1"/>
</dbReference>
<keyword evidence="3" id="KW-1185">Reference proteome</keyword>
<accession>A0ABT4LJ49</accession>
<dbReference type="PANTHER" id="PTHR35869">
    <property type="entry name" value="OUTER-MEMBRANE LIPOPROTEIN CARRIER PROTEIN"/>
    <property type="match status" value="1"/>
</dbReference>
<evidence type="ECO:0000313" key="2">
    <source>
        <dbReference type="EMBL" id="MCZ4281139.1"/>
    </source>
</evidence>
<proteinExistence type="predicted"/>
<sequence>MFTSPEGLASRAELMSPQGFLGSTLRKGLAILSLALPLVLFNGANVQAETTDTPQEEKTNLSGLSPDEVAIVRRVEAYLNELKSVSSRFLQVSSTGSLAEGQLFLERPGRMRFEYDDPVPIVMIANGVTLLYFDKKLKQATYLPLWKTPLWFLIREKVELHKDIQILRAQESSSTVQLELRAEGESDGAQMTLLFSDNPLSLRKWEVVDAQGITTQVSLIDPLYDNPIDETVFKTDDLDMKRKNTAK</sequence>
<keyword evidence="2" id="KW-0449">Lipoprotein</keyword>
<protein>
    <submittedName>
        <fullName evidence="2">Outer membrane lipoprotein carrier protein LolA</fullName>
    </submittedName>
</protein>
<gene>
    <name evidence="2" type="ORF">O4H49_10150</name>
</gene>